<dbReference type="CDD" id="cd02440">
    <property type="entry name" value="AdoMet_MTases"/>
    <property type="match status" value="1"/>
</dbReference>
<dbReference type="HAMAP" id="MF_02126">
    <property type="entry name" value="RF_methyltr_PrmC"/>
    <property type="match status" value="1"/>
</dbReference>
<dbReference type="EMBL" id="QZAA01000111">
    <property type="protein sequence ID" value="RQD76737.1"/>
    <property type="molecule type" value="Genomic_DNA"/>
</dbReference>
<feature type="domain" description="Release factor glutamine methyltransferase N-terminal" evidence="7">
    <location>
        <begin position="7"/>
        <end position="77"/>
    </location>
</feature>
<evidence type="ECO:0000256" key="2">
    <source>
        <dbReference type="ARBA" id="ARBA00022679"/>
    </source>
</evidence>
<dbReference type="AlphaFoldDB" id="A0A424YFV7"/>
<dbReference type="Gene3D" id="3.40.50.150">
    <property type="entry name" value="Vaccinia Virus protein VP39"/>
    <property type="match status" value="1"/>
</dbReference>
<dbReference type="EC" id="2.1.1.297" evidence="5"/>
<feature type="binding site" evidence="5">
    <location>
        <begin position="197"/>
        <end position="200"/>
    </location>
    <ligand>
        <name>substrate</name>
    </ligand>
</feature>
<gene>
    <name evidence="5 8" type="primary">prmC</name>
    <name evidence="8" type="ORF">D5R97_03905</name>
</gene>
<evidence type="ECO:0000259" key="7">
    <source>
        <dbReference type="Pfam" id="PF17827"/>
    </source>
</evidence>
<dbReference type="SUPFAM" id="SSF53335">
    <property type="entry name" value="S-adenosyl-L-methionine-dependent methyltransferases"/>
    <property type="match status" value="1"/>
</dbReference>
<evidence type="ECO:0000256" key="3">
    <source>
        <dbReference type="ARBA" id="ARBA00022691"/>
    </source>
</evidence>
<comment type="similarity">
    <text evidence="5">Belongs to the protein N5-glutamine methyltransferase family. PrmC subfamily.</text>
</comment>
<keyword evidence="3 5" id="KW-0949">S-adenosyl-L-methionine</keyword>
<dbReference type="PANTHER" id="PTHR18895">
    <property type="entry name" value="HEMK METHYLTRANSFERASE"/>
    <property type="match status" value="1"/>
</dbReference>
<dbReference type="InterPro" id="IPR050320">
    <property type="entry name" value="N5-glutamine_MTase"/>
</dbReference>
<dbReference type="InterPro" id="IPR007848">
    <property type="entry name" value="Small_mtfrase_dom"/>
</dbReference>
<keyword evidence="1 5" id="KW-0489">Methyltransferase</keyword>
<feature type="binding site" evidence="5">
    <location>
        <begin position="124"/>
        <end position="128"/>
    </location>
    <ligand>
        <name>S-adenosyl-L-methionine</name>
        <dbReference type="ChEBI" id="CHEBI:59789"/>
    </ligand>
</feature>
<dbReference type="GO" id="GO:0102559">
    <property type="term" value="F:peptide chain release factor N(5)-glutamine methyltransferase activity"/>
    <property type="evidence" value="ECO:0007669"/>
    <property type="project" value="UniProtKB-EC"/>
</dbReference>
<accession>A0A424YFV7</accession>
<comment type="function">
    <text evidence="5">Methylates the class 1 translation termination release factors RF1/PrfA and RF2/PrfB on the glutamine residue of the universally conserved GGQ motif.</text>
</comment>
<evidence type="ECO:0000256" key="1">
    <source>
        <dbReference type="ARBA" id="ARBA00022603"/>
    </source>
</evidence>
<feature type="binding site" evidence="5">
    <location>
        <position position="197"/>
    </location>
    <ligand>
        <name>S-adenosyl-L-methionine</name>
        <dbReference type="ChEBI" id="CHEBI:59789"/>
    </ligand>
</feature>
<dbReference type="Proteomes" id="UP000285138">
    <property type="component" value="Unassembled WGS sequence"/>
</dbReference>
<protein>
    <recommendedName>
        <fullName evidence="5">Release factor glutamine methyltransferase</fullName>
        <shortName evidence="5">RF MTase</shortName>
        <ecNumber evidence="5">2.1.1.297</ecNumber>
    </recommendedName>
    <alternativeName>
        <fullName evidence="5">N5-glutamine methyltransferase PrmC</fullName>
    </alternativeName>
    <alternativeName>
        <fullName evidence="5">Protein-(glutamine-N5) MTase PrmC</fullName>
    </alternativeName>
    <alternativeName>
        <fullName evidence="5">Protein-glutamine N-methyltransferase PrmC</fullName>
    </alternativeName>
</protein>
<dbReference type="InterPro" id="IPR019874">
    <property type="entry name" value="RF_methyltr_PrmC"/>
</dbReference>
<evidence type="ECO:0000259" key="6">
    <source>
        <dbReference type="Pfam" id="PF05175"/>
    </source>
</evidence>
<proteinExistence type="inferred from homology"/>
<reference evidence="8 9" key="1">
    <citation type="submission" date="2018-08" db="EMBL/GenBank/DDBJ databases">
        <title>The metabolism and importance of syntrophic acetate oxidation coupled to methane or sulfide production in haloalkaline environments.</title>
        <authorList>
            <person name="Timmers P.H.A."/>
            <person name="Vavourakis C.D."/>
            <person name="Sorokin D.Y."/>
            <person name="Sinninghe Damste J.S."/>
            <person name="Muyzer G."/>
            <person name="Stams A.J.M."/>
            <person name="Plugge C.M."/>
        </authorList>
    </citation>
    <scope>NUCLEOTIDE SEQUENCE [LARGE SCALE GENOMIC DNA]</scope>
    <source>
        <strain evidence="8">MSAO_Bac1</strain>
    </source>
</reference>
<dbReference type="Pfam" id="PF17827">
    <property type="entry name" value="PrmC_N"/>
    <property type="match status" value="1"/>
</dbReference>
<comment type="catalytic activity">
    <reaction evidence="4 5">
        <text>L-glutaminyl-[peptide chain release factor] + S-adenosyl-L-methionine = N(5)-methyl-L-glutaminyl-[peptide chain release factor] + S-adenosyl-L-homocysteine + H(+)</text>
        <dbReference type="Rhea" id="RHEA:42896"/>
        <dbReference type="Rhea" id="RHEA-COMP:10271"/>
        <dbReference type="Rhea" id="RHEA-COMP:10272"/>
        <dbReference type="ChEBI" id="CHEBI:15378"/>
        <dbReference type="ChEBI" id="CHEBI:30011"/>
        <dbReference type="ChEBI" id="CHEBI:57856"/>
        <dbReference type="ChEBI" id="CHEBI:59789"/>
        <dbReference type="ChEBI" id="CHEBI:61891"/>
        <dbReference type="EC" id="2.1.1.297"/>
    </reaction>
</comment>
<feature type="binding site" evidence="5">
    <location>
        <position position="147"/>
    </location>
    <ligand>
        <name>S-adenosyl-L-methionine</name>
        <dbReference type="ChEBI" id="CHEBI:59789"/>
    </ligand>
</feature>
<feature type="domain" description="Methyltransferase small" evidence="6">
    <location>
        <begin position="120"/>
        <end position="202"/>
    </location>
</feature>
<dbReference type="Pfam" id="PF05175">
    <property type="entry name" value="MTS"/>
    <property type="match status" value="1"/>
</dbReference>
<name>A0A424YFV7_9FIRM</name>
<evidence type="ECO:0000313" key="9">
    <source>
        <dbReference type="Proteomes" id="UP000285138"/>
    </source>
</evidence>
<evidence type="ECO:0000256" key="5">
    <source>
        <dbReference type="HAMAP-Rule" id="MF_02126"/>
    </source>
</evidence>
<evidence type="ECO:0000313" key="8">
    <source>
        <dbReference type="EMBL" id="RQD76737.1"/>
    </source>
</evidence>
<dbReference type="InterPro" id="IPR004556">
    <property type="entry name" value="HemK-like"/>
</dbReference>
<dbReference type="InterPro" id="IPR040758">
    <property type="entry name" value="PrmC_N"/>
</dbReference>
<dbReference type="Gene3D" id="1.10.8.10">
    <property type="entry name" value="DNA helicase RuvA subunit, C-terminal domain"/>
    <property type="match status" value="1"/>
</dbReference>
<dbReference type="PANTHER" id="PTHR18895:SF74">
    <property type="entry name" value="MTRF1L RELEASE FACTOR GLUTAMINE METHYLTRANSFERASE"/>
    <property type="match status" value="1"/>
</dbReference>
<evidence type="ECO:0000256" key="4">
    <source>
        <dbReference type="ARBA" id="ARBA00048391"/>
    </source>
</evidence>
<dbReference type="PROSITE" id="PS00092">
    <property type="entry name" value="N6_MTASE"/>
    <property type="match status" value="1"/>
</dbReference>
<keyword evidence="2 5" id="KW-0808">Transferase</keyword>
<dbReference type="NCBIfam" id="TIGR00536">
    <property type="entry name" value="hemK_fam"/>
    <property type="match status" value="1"/>
</dbReference>
<dbReference type="GO" id="GO:0003676">
    <property type="term" value="F:nucleic acid binding"/>
    <property type="evidence" value="ECO:0007669"/>
    <property type="project" value="InterPro"/>
</dbReference>
<sequence>MNKTIKEALQGASLTLKKAGISHYNYESALLLAFCLGKDLVHIYTYPEKHLTPSQEEKYKKLVEKRASRVPYHYLVGEREFMGLSFRVNPWVLIPRPDTEILAQEALRWAREREEKPLYLLDLGTGSGILAITLAFHLPHCQCWATDLSREALQVAAENAARHGVEGRITFLQGDLWEALEGERELQGQKFSLILSNPPYVPRDQLKELPREIRDHEPLEALEGGPQGLDFYPRIISRAHRFLASPGLLLLEVGEGQGKKVREMSCQAGIFKDIYILKDYQGLERVVASLRA</sequence>
<dbReference type="NCBIfam" id="TIGR03534">
    <property type="entry name" value="RF_mod_PrmC"/>
    <property type="match status" value="1"/>
</dbReference>
<comment type="caution">
    <text evidence="8">The sequence shown here is derived from an EMBL/GenBank/DDBJ whole genome shotgun (WGS) entry which is preliminary data.</text>
</comment>
<dbReference type="GO" id="GO:0032259">
    <property type="term" value="P:methylation"/>
    <property type="evidence" value="ECO:0007669"/>
    <property type="project" value="UniProtKB-KW"/>
</dbReference>
<organism evidence="8 9">
    <name type="scientific">Candidatus Syntrophonatronum acetioxidans</name>
    <dbReference type="NCBI Taxonomy" id="1795816"/>
    <lineage>
        <taxon>Bacteria</taxon>
        <taxon>Bacillati</taxon>
        <taxon>Bacillota</taxon>
        <taxon>Clostridia</taxon>
        <taxon>Eubacteriales</taxon>
        <taxon>Syntrophomonadaceae</taxon>
        <taxon>Candidatus Syntrophonatronum</taxon>
    </lineage>
</organism>
<dbReference type="InterPro" id="IPR029063">
    <property type="entry name" value="SAM-dependent_MTases_sf"/>
</dbReference>
<comment type="caution">
    <text evidence="5">Lacks conserved residue(s) required for the propagation of feature annotation.</text>
</comment>
<dbReference type="InterPro" id="IPR002052">
    <property type="entry name" value="DNA_methylase_N6_adenine_CS"/>
</dbReference>